<dbReference type="Gene3D" id="3.40.50.300">
    <property type="entry name" value="P-loop containing nucleotide triphosphate hydrolases"/>
    <property type="match status" value="2"/>
</dbReference>
<keyword evidence="7" id="KW-0067">ATP-binding</keyword>
<dbReference type="GO" id="GO:0035861">
    <property type="term" value="C:site of double-strand break"/>
    <property type="evidence" value="ECO:0007669"/>
    <property type="project" value="TreeGrafter"/>
</dbReference>
<evidence type="ECO:0000256" key="11">
    <source>
        <dbReference type="ARBA" id="ARBA00023242"/>
    </source>
</evidence>
<evidence type="ECO:0000256" key="2">
    <source>
        <dbReference type="ARBA" id="ARBA00004286"/>
    </source>
</evidence>
<evidence type="ECO:0000256" key="8">
    <source>
        <dbReference type="ARBA" id="ARBA00023054"/>
    </source>
</evidence>
<dbReference type="PANTHER" id="PTHR19306">
    <property type="entry name" value="STRUCTURAL MAINTENANCE OF CHROMOSOMES 5,6 SMC5, SMC6"/>
    <property type="match status" value="1"/>
</dbReference>
<dbReference type="STRING" id="1330018.A0A167LQG9"/>
<gene>
    <name evidence="15" type="ORF">CALVIDRAFT_481948</name>
</gene>
<evidence type="ECO:0000256" key="5">
    <source>
        <dbReference type="ARBA" id="ARBA00022741"/>
    </source>
</evidence>
<keyword evidence="15" id="KW-0378">Hydrolase</keyword>
<dbReference type="GO" id="GO:0030915">
    <property type="term" value="C:Smc5-Smc6 complex"/>
    <property type="evidence" value="ECO:0007669"/>
    <property type="project" value="TreeGrafter"/>
</dbReference>
<sequence>VAEMGIVQSLELVNFMCHKNLKFHFGPQLNFIIGHNGSGKSAILTALTVALGGKATATSRASSLKTLIKEGEPAAEVTVVLKNKGPEAFKPEVYGEYISVTRRFTMEGSTTYKIKGAKSEKTITSKRDELTAICDHMNIQVDNPMNVLTQDTARQFLSASKPKDKYNFFLRGTQLLQLTLEYEMIRENNKRMGQVIGQKEQVIPELEKEAEEARTRYLEAEKARDQRDRLELLKQEKAWSIIFDKEKEVDKQTKAVEAAERVLPKLSTEWEAADFQELSTDIVNMEGDIRQKQEDLAPLENQRKANHAAIKEKKQELMQISNDEKEMNTKKKTIDRTIKELKHQLEEESRKLEEDTREQHEALQARLSAARTKLDERKAEVAEHSMRHEGLRNQSRKAKDGLQEAQRELENTQRSIHDSQQEITALQKTKSNSLQGYGNNIPQLLERIKNETWFGERPIGPFGMFVDARQSAGPYVPILKVVLGLAMRGFVLTDARDRPKLKRLLDDTQNRDSPITISGRDLFDYSHAEPPPNILTLLRVLQFKDEWIKRIFINSHRIETTLLCQNRAEAAALFREHSMNGVAYCADGLQYRKYNDGGEMATRLGDVPRPPDLRAYLFLTGSPEERLRFAYALVALGTLLIRLHQCCSRERDGERLDTAVRAAQGDVESVEFDMRQDEPANLESIEQAMRDSELEKENILDQFGTLQDRKADIDNEMEPLATEQDSLKDQFSKQQIHITELQTRLQDVAAQRVQAQSDKSYYDKKLQEATKKVAELRTVLDTSQEELTMWTAQVSETYDRIERARRTETIDKEISGIERALKDREARGGASVDDMALELTRTQAALDQAKKDLKDMQRLQKALKQSLYARQDKWQAFRRHIAIRAKFGFGMHLNRRGYFGKLDFNHALNTLELKVQTEDAVGTQRRREKDPKSLSGGEKSFSTICLLLSLWEAVSCPIRCLDEFDVFMDAINRRISMNMLTGTAKESAGVQYVLITPQDMSSVNLGPEVRVHRMNDPERGQGQLNFR</sequence>
<dbReference type="AlphaFoldDB" id="A0A167LQG9"/>
<reference evidence="15 16" key="1">
    <citation type="journal article" date="2016" name="Mol. Biol. Evol.">
        <title>Comparative Genomics of Early-Diverging Mushroom-Forming Fungi Provides Insights into the Origins of Lignocellulose Decay Capabilities.</title>
        <authorList>
            <person name="Nagy L.G."/>
            <person name="Riley R."/>
            <person name="Tritt A."/>
            <person name="Adam C."/>
            <person name="Daum C."/>
            <person name="Floudas D."/>
            <person name="Sun H."/>
            <person name="Yadav J.S."/>
            <person name="Pangilinan J."/>
            <person name="Larsson K.H."/>
            <person name="Matsuura K."/>
            <person name="Barry K."/>
            <person name="Labutti K."/>
            <person name="Kuo R."/>
            <person name="Ohm R.A."/>
            <person name="Bhattacharya S.S."/>
            <person name="Shirouzu T."/>
            <person name="Yoshinaga Y."/>
            <person name="Martin F.M."/>
            <person name="Grigoriev I.V."/>
            <person name="Hibbett D.S."/>
        </authorList>
    </citation>
    <scope>NUCLEOTIDE SEQUENCE [LARGE SCALE GENOMIC DNA]</scope>
    <source>
        <strain evidence="15 16">TUFC12733</strain>
    </source>
</reference>
<dbReference type="Pfam" id="PF02463">
    <property type="entry name" value="SMC_N"/>
    <property type="match status" value="1"/>
</dbReference>
<keyword evidence="16" id="KW-1185">Reference proteome</keyword>
<evidence type="ECO:0000256" key="7">
    <source>
        <dbReference type="ARBA" id="ARBA00022840"/>
    </source>
</evidence>
<organism evidence="15 16">
    <name type="scientific">Calocera viscosa (strain TUFC12733)</name>
    <dbReference type="NCBI Taxonomy" id="1330018"/>
    <lineage>
        <taxon>Eukaryota</taxon>
        <taxon>Fungi</taxon>
        <taxon>Dikarya</taxon>
        <taxon>Basidiomycota</taxon>
        <taxon>Agaricomycotina</taxon>
        <taxon>Dacrymycetes</taxon>
        <taxon>Dacrymycetales</taxon>
        <taxon>Dacrymycetaceae</taxon>
        <taxon>Calocera</taxon>
    </lineage>
</organism>
<keyword evidence="4" id="KW-0158">Chromosome</keyword>
<comment type="subcellular location">
    <subcellularLocation>
        <location evidence="2">Chromosome</location>
    </subcellularLocation>
    <subcellularLocation>
        <location evidence="1">Nucleus</location>
    </subcellularLocation>
</comment>
<dbReference type="GO" id="GO:0003697">
    <property type="term" value="F:single-stranded DNA binding"/>
    <property type="evidence" value="ECO:0007669"/>
    <property type="project" value="TreeGrafter"/>
</dbReference>
<keyword evidence="6" id="KW-0227">DNA damage</keyword>
<dbReference type="OrthoDB" id="10072614at2759"/>
<evidence type="ECO:0000256" key="12">
    <source>
        <dbReference type="SAM" id="Coils"/>
    </source>
</evidence>
<feature type="coiled-coil region" evidence="12">
    <location>
        <begin position="738"/>
        <end position="786"/>
    </location>
</feature>
<dbReference type="Proteomes" id="UP000076738">
    <property type="component" value="Unassembled WGS sequence"/>
</dbReference>
<name>A0A167LQG9_CALVF</name>
<feature type="domain" description="RecF/RecN/SMC N-terminal" evidence="14">
    <location>
        <begin position="7"/>
        <end position="997"/>
    </location>
</feature>
<keyword evidence="5" id="KW-0547">Nucleotide-binding</keyword>
<keyword evidence="11" id="KW-0539">Nucleus</keyword>
<dbReference type="GO" id="GO:0005524">
    <property type="term" value="F:ATP binding"/>
    <property type="evidence" value="ECO:0007669"/>
    <property type="project" value="UniProtKB-KW"/>
</dbReference>
<keyword evidence="8 12" id="KW-0175">Coiled coil</keyword>
<feature type="coiled-coil region" evidence="12">
    <location>
        <begin position="832"/>
        <end position="866"/>
    </location>
</feature>
<accession>A0A167LQG9</accession>
<dbReference type="EMBL" id="KV417286">
    <property type="protein sequence ID" value="KZO95925.1"/>
    <property type="molecule type" value="Genomic_DNA"/>
</dbReference>
<protein>
    <submittedName>
        <fullName evidence="15">p-loop containing nucleoside triphosphate hydrolase protein</fullName>
    </submittedName>
</protein>
<feature type="coiled-coil region" evidence="12">
    <location>
        <begin position="196"/>
        <end position="223"/>
    </location>
</feature>
<keyword evidence="10" id="KW-0234">DNA repair</keyword>
<dbReference type="GO" id="GO:0000724">
    <property type="term" value="P:double-strand break repair via homologous recombination"/>
    <property type="evidence" value="ECO:0007669"/>
    <property type="project" value="TreeGrafter"/>
</dbReference>
<dbReference type="InterPro" id="IPR027417">
    <property type="entry name" value="P-loop_NTPase"/>
</dbReference>
<comment type="similarity">
    <text evidence="3">Belongs to the SMC family. SMC6 subfamily.</text>
</comment>
<dbReference type="GO" id="GO:0016787">
    <property type="term" value="F:hydrolase activity"/>
    <property type="evidence" value="ECO:0007669"/>
    <property type="project" value="UniProtKB-KW"/>
</dbReference>
<feature type="region of interest" description="Disordered" evidence="13">
    <location>
        <begin position="370"/>
        <end position="418"/>
    </location>
</feature>
<dbReference type="SUPFAM" id="SSF52540">
    <property type="entry name" value="P-loop containing nucleoside triphosphate hydrolases"/>
    <property type="match status" value="1"/>
</dbReference>
<evidence type="ECO:0000256" key="1">
    <source>
        <dbReference type="ARBA" id="ARBA00004123"/>
    </source>
</evidence>
<evidence type="ECO:0000256" key="10">
    <source>
        <dbReference type="ARBA" id="ARBA00023204"/>
    </source>
</evidence>
<keyword evidence="9" id="KW-0233">DNA recombination</keyword>
<evidence type="ECO:0000259" key="14">
    <source>
        <dbReference type="Pfam" id="PF02463"/>
    </source>
</evidence>
<evidence type="ECO:0000256" key="6">
    <source>
        <dbReference type="ARBA" id="ARBA00022763"/>
    </source>
</evidence>
<dbReference type="Gene3D" id="1.10.287.1490">
    <property type="match status" value="1"/>
</dbReference>
<dbReference type="GO" id="GO:0003684">
    <property type="term" value="F:damaged DNA binding"/>
    <property type="evidence" value="ECO:0007669"/>
    <property type="project" value="TreeGrafter"/>
</dbReference>
<feature type="region of interest" description="Disordered" evidence="13">
    <location>
        <begin position="919"/>
        <end position="938"/>
    </location>
</feature>
<evidence type="ECO:0000256" key="9">
    <source>
        <dbReference type="ARBA" id="ARBA00023172"/>
    </source>
</evidence>
<evidence type="ECO:0000256" key="13">
    <source>
        <dbReference type="SAM" id="MobiDB-lite"/>
    </source>
</evidence>
<evidence type="ECO:0000256" key="4">
    <source>
        <dbReference type="ARBA" id="ARBA00022454"/>
    </source>
</evidence>
<feature type="non-terminal residue" evidence="15">
    <location>
        <position position="1"/>
    </location>
</feature>
<dbReference type="InterPro" id="IPR003395">
    <property type="entry name" value="RecF/RecN/SMC_N"/>
</dbReference>
<dbReference type="PANTHER" id="PTHR19306:SF6">
    <property type="entry name" value="STRUCTURAL MAINTENANCE OF CHROMOSOMES PROTEIN 6"/>
    <property type="match status" value="1"/>
</dbReference>
<evidence type="ECO:0000313" key="16">
    <source>
        <dbReference type="Proteomes" id="UP000076738"/>
    </source>
</evidence>
<evidence type="ECO:0000313" key="15">
    <source>
        <dbReference type="EMBL" id="KZO95925.1"/>
    </source>
</evidence>
<feature type="compositionally biased region" description="Basic and acidic residues" evidence="13">
    <location>
        <begin position="372"/>
        <end position="418"/>
    </location>
</feature>
<evidence type="ECO:0000256" key="3">
    <source>
        <dbReference type="ARBA" id="ARBA00006793"/>
    </source>
</evidence>
<proteinExistence type="inferred from homology"/>
<dbReference type="GO" id="GO:0005634">
    <property type="term" value="C:nucleus"/>
    <property type="evidence" value="ECO:0007669"/>
    <property type="project" value="UniProtKB-SubCell"/>
</dbReference>